<sequence length="39" mass="4827">MVDIAHEKKFKIIFPFIYEPKVLYQTHFTKLYVAFLFLF</sequence>
<organism evidence="1 2">
    <name type="scientific">Fulvivirga imtechensis AK7</name>
    <dbReference type="NCBI Taxonomy" id="1237149"/>
    <lineage>
        <taxon>Bacteria</taxon>
        <taxon>Pseudomonadati</taxon>
        <taxon>Bacteroidota</taxon>
        <taxon>Cytophagia</taxon>
        <taxon>Cytophagales</taxon>
        <taxon>Fulvivirgaceae</taxon>
        <taxon>Fulvivirga</taxon>
    </lineage>
</organism>
<evidence type="ECO:0000313" key="1">
    <source>
        <dbReference type="EMBL" id="ELR67969.1"/>
    </source>
</evidence>
<comment type="caution">
    <text evidence="1">The sequence shown here is derived from an EMBL/GenBank/DDBJ whole genome shotgun (WGS) entry which is preliminary data.</text>
</comment>
<dbReference type="Proteomes" id="UP000011135">
    <property type="component" value="Unassembled WGS sequence"/>
</dbReference>
<dbReference type="EMBL" id="AMZN01000219">
    <property type="protein sequence ID" value="ELR67969.1"/>
    <property type="molecule type" value="Genomic_DNA"/>
</dbReference>
<accession>L8JKD5</accession>
<name>L8JKD5_9BACT</name>
<dbReference type="AlphaFoldDB" id="L8JKD5"/>
<reference evidence="1 2" key="1">
    <citation type="submission" date="2012-12" db="EMBL/GenBank/DDBJ databases">
        <title>Genome assembly of Fulvivirga imtechensis AK7.</title>
        <authorList>
            <person name="Nupur N."/>
            <person name="Khatri I."/>
            <person name="Kumar R."/>
            <person name="Subramanian S."/>
            <person name="Pinnaka A."/>
        </authorList>
    </citation>
    <scope>NUCLEOTIDE SEQUENCE [LARGE SCALE GENOMIC DNA]</scope>
    <source>
        <strain evidence="1 2">AK7</strain>
    </source>
</reference>
<keyword evidence="2" id="KW-1185">Reference proteome</keyword>
<evidence type="ECO:0000313" key="2">
    <source>
        <dbReference type="Proteomes" id="UP000011135"/>
    </source>
</evidence>
<gene>
    <name evidence="1" type="ORF">C900_01510</name>
</gene>
<protein>
    <submittedName>
        <fullName evidence="1">Uncharacterized protein</fullName>
    </submittedName>
</protein>
<proteinExistence type="predicted"/>